<comment type="caution">
    <text evidence="2">The sequence shown here is derived from an EMBL/GenBank/DDBJ whole genome shotgun (WGS) entry which is preliminary data.</text>
</comment>
<gene>
    <name evidence="2" type="ORF">B0H15DRAFT_930224</name>
</gene>
<evidence type="ECO:0000313" key="3">
    <source>
        <dbReference type="Proteomes" id="UP001222325"/>
    </source>
</evidence>
<dbReference type="EMBL" id="JARJCN010000020">
    <property type="protein sequence ID" value="KAJ7091554.1"/>
    <property type="molecule type" value="Genomic_DNA"/>
</dbReference>
<keyword evidence="3" id="KW-1185">Reference proteome</keyword>
<feature type="compositionally biased region" description="Polar residues" evidence="1">
    <location>
        <begin position="109"/>
        <end position="120"/>
    </location>
</feature>
<evidence type="ECO:0000313" key="2">
    <source>
        <dbReference type="EMBL" id="KAJ7091554.1"/>
    </source>
</evidence>
<dbReference type="AlphaFoldDB" id="A0AAD6XVX5"/>
<accession>A0AAD6XVX5</accession>
<protein>
    <submittedName>
        <fullName evidence="2">Uncharacterized protein</fullName>
    </submittedName>
</protein>
<evidence type="ECO:0000256" key="1">
    <source>
        <dbReference type="SAM" id="MobiDB-lite"/>
    </source>
</evidence>
<sequence length="257" mass="26975">MSNSQADPHGQSIAMDLACPDPLEKIFQQVEEQNELRAQLAEVDDSVPSTIARMDSSDNLRKRRRGSISISRFGQLSPDQTSEASSGGPMTPALSDIAAKSPFFQAQLRSQNGSQTSFASGASGADDTHDEEDHHVTHMQTIAPRQSLSRAVGGLFPRRLSRARSVLPPAGEPSVVIGVSVAAATVEGPGTDAERTPATVVHAPGGVLRSQASRGSMASVPNSPSWAARAKQFTKKFRRKSKIALADAPAAPAAAAS</sequence>
<feature type="region of interest" description="Disordered" evidence="1">
    <location>
        <begin position="46"/>
        <end position="95"/>
    </location>
</feature>
<organism evidence="2 3">
    <name type="scientific">Mycena belliarum</name>
    <dbReference type="NCBI Taxonomy" id="1033014"/>
    <lineage>
        <taxon>Eukaryota</taxon>
        <taxon>Fungi</taxon>
        <taxon>Dikarya</taxon>
        <taxon>Basidiomycota</taxon>
        <taxon>Agaricomycotina</taxon>
        <taxon>Agaricomycetes</taxon>
        <taxon>Agaricomycetidae</taxon>
        <taxon>Agaricales</taxon>
        <taxon>Marasmiineae</taxon>
        <taxon>Mycenaceae</taxon>
        <taxon>Mycena</taxon>
    </lineage>
</organism>
<name>A0AAD6XVX5_9AGAR</name>
<dbReference type="Proteomes" id="UP001222325">
    <property type="component" value="Unassembled WGS sequence"/>
</dbReference>
<reference evidence="2" key="1">
    <citation type="submission" date="2023-03" db="EMBL/GenBank/DDBJ databases">
        <title>Massive genome expansion in bonnet fungi (Mycena s.s.) driven by repeated elements and novel gene families across ecological guilds.</title>
        <authorList>
            <consortium name="Lawrence Berkeley National Laboratory"/>
            <person name="Harder C.B."/>
            <person name="Miyauchi S."/>
            <person name="Viragh M."/>
            <person name="Kuo A."/>
            <person name="Thoen E."/>
            <person name="Andreopoulos B."/>
            <person name="Lu D."/>
            <person name="Skrede I."/>
            <person name="Drula E."/>
            <person name="Henrissat B."/>
            <person name="Morin E."/>
            <person name="Kohler A."/>
            <person name="Barry K."/>
            <person name="LaButti K."/>
            <person name="Morin E."/>
            <person name="Salamov A."/>
            <person name="Lipzen A."/>
            <person name="Mereny Z."/>
            <person name="Hegedus B."/>
            <person name="Baldrian P."/>
            <person name="Stursova M."/>
            <person name="Weitz H."/>
            <person name="Taylor A."/>
            <person name="Grigoriev I.V."/>
            <person name="Nagy L.G."/>
            <person name="Martin F."/>
            <person name="Kauserud H."/>
        </authorList>
    </citation>
    <scope>NUCLEOTIDE SEQUENCE</scope>
    <source>
        <strain evidence="2">CBHHK173m</strain>
    </source>
</reference>
<proteinExistence type="predicted"/>
<feature type="region of interest" description="Disordered" evidence="1">
    <location>
        <begin position="109"/>
        <end position="130"/>
    </location>
</feature>